<feature type="region of interest" description="Disordered" evidence="1">
    <location>
        <begin position="32"/>
        <end position="52"/>
    </location>
</feature>
<feature type="compositionally biased region" description="Basic and acidic residues" evidence="1">
    <location>
        <begin position="42"/>
        <end position="52"/>
    </location>
</feature>
<keyword evidence="3" id="KW-1185">Reference proteome</keyword>
<organism evidence="2 3">
    <name type="scientific">Mesorhizobium escarrei</name>
    <dbReference type="NCBI Taxonomy" id="666018"/>
    <lineage>
        <taxon>Bacteria</taxon>
        <taxon>Pseudomonadati</taxon>
        <taxon>Pseudomonadota</taxon>
        <taxon>Alphaproteobacteria</taxon>
        <taxon>Hyphomicrobiales</taxon>
        <taxon>Phyllobacteriaceae</taxon>
        <taxon>Mesorhizobium</taxon>
    </lineage>
</organism>
<accession>A0ABM9DU11</accession>
<evidence type="ECO:0000313" key="3">
    <source>
        <dbReference type="Proteomes" id="UP001153050"/>
    </source>
</evidence>
<evidence type="ECO:0000256" key="1">
    <source>
        <dbReference type="SAM" id="MobiDB-lite"/>
    </source>
</evidence>
<name>A0ABM9DU11_9HYPH</name>
<dbReference type="EMBL" id="CAKXZT010000119">
    <property type="protein sequence ID" value="CAH2400181.1"/>
    <property type="molecule type" value="Genomic_DNA"/>
</dbReference>
<dbReference type="Proteomes" id="UP001153050">
    <property type="component" value="Unassembled WGS sequence"/>
</dbReference>
<reference evidence="2 3" key="1">
    <citation type="submission" date="2022-03" db="EMBL/GenBank/DDBJ databases">
        <authorList>
            <person name="Brunel B."/>
        </authorList>
    </citation>
    <scope>NUCLEOTIDE SEQUENCE [LARGE SCALE GENOMIC DNA]</scope>
    <source>
        <strain evidence="2">STM5069sample</strain>
    </source>
</reference>
<protein>
    <submittedName>
        <fullName evidence="2">Uncharacterized protein</fullName>
    </submittedName>
</protein>
<comment type="caution">
    <text evidence="2">The sequence shown here is derived from an EMBL/GenBank/DDBJ whole genome shotgun (WGS) entry which is preliminary data.</text>
</comment>
<sequence>MISSLRPLSFMSPVLDCIGRFTRRIRAERLTEKWVPKKKSAERRPAKDTARR</sequence>
<gene>
    <name evidence="2" type="ORF">MES5069_250011</name>
</gene>
<proteinExistence type="predicted"/>
<evidence type="ECO:0000313" key="2">
    <source>
        <dbReference type="EMBL" id="CAH2400181.1"/>
    </source>
</evidence>